<dbReference type="GO" id="GO:0016020">
    <property type="term" value="C:membrane"/>
    <property type="evidence" value="ECO:0007669"/>
    <property type="project" value="UniProtKB-SubCell"/>
</dbReference>
<evidence type="ECO:0000313" key="9">
    <source>
        <dbReference type="EMBL" id="CCH57940.1"/>
    </source>
</evidence>
<evidence type="ECO:0000256" key="4">
    <source>
        <dbReference type="ARBA" id="ARBA00022989"/>
    </source>
</evidence>
<dbReference type="InterPro" id="IPR020846">
    <property type="entry name" value="MFS_dom"/>
</dbReference>
<proteinExistence type="predicted"/>
<dbReference type="CDD" id="cd17330">
    <property type="entry name" value="MFS_SLC46_TetA_like"/>
    <property type="match status" value="1"/>
</dbReference>
<dbReference type="eggNOG" id="KOG2615">
    <property type="taxonomic scope" value="Eukaryota"/>
</dbReference>
<feature type="transmembrane region" description="Helical" evidence="7">
    <location>
        <begin position="472"/>
        <end position="490"/>
    </location>
</feature>
<feature type="region of interest" description="Disordered" evidence="6">
    <location>
        <begin position="596"/>
        <end position="640"/>
    </location>
</feature>
<dbReference type="Proteomes" id="UP000002866">
    <property type="component" value="Chromosome 1"/>
</dbReference>
<dbReference type="OMA" id="PQIMLLI"/>
<feature type="transmembrane region" description="Helical" evidence="7">
    <location>
        <begin position="569"/>
        <end position="586"/>
    </location>
</feature>
<feature type="transmembrane region" description="Helical" evidence="7">
    <location>
        <begin position="193"/>
        <end position="220"/>
    </location>
</feature>
<feature type="transmembrane region" description="Helical" evidence="7">
    <location>
        <begin position="115"/>
        <end position="136"/>
    </location>
</feature>
<protein>
    <recommendedName>
        <fullName evidence="8">Major facilitator superfamily (MFS) profile domain-containing protein</fullName>
    </recommendedName>
</protein>
<gene>
    <name evidence="9" type="primary">TBLA0A01410</name>
    <name evidence="9" type="ORF">TBLA_0A01410</name>
</gene>
<comment type="subcellular location">
    <subcellularLocation>
        <location evidence="1">Membrane</location>
        <topology evidence="1">Multi-pass membrane protein</topology>
    </subcellularLocation>
</comment>
<feature type="transmembrane region" description="Helical" evidence="7">
    <location>
        <begin position="148"/>
        <end position="173"/>
    </location>
</feature>
<feature type="transmembrane region" description="Helical" evidence="7">
    <location>
        <begin position="380"/>
        <end position="397"/>
    </location>
</feature>
<evidence type="ECO:0000259" key="8">
    <source>
        <dbReference type="PROSITE" id="PS50850"/>
    </source>
</evidence>
<reference evidence="9 10" key="1">
    <citation type="journal article" date="2011" name="Proc. Natl. Acad. Sci. U.S.A.">
        <title>Evolutionary erosion of yeast sex chromosomes by mating-type switching accidents.</title>
        <authorList>
            <person name="Gordon J.L."/>
            <person name="Armisen D."/>
            <person name="Proux-Wera E."/>
            <person name="Oheigeartaigh S.S."/>
            <person name="Byrne K.P."/>
            <person name="Wolfe K.H."/>
        </authorList>
    </citation>
    <scope>NUCLEOTIDE SEQUENCE [LARGE SCALE GENOMIC DNA]</scope>
    <source>
        <strain evidence="10">ATCC 34711 / CBS 6284 / DSM 70876 / NBRC 10599 / NRRL Y-10934 / UCD 77-7</strain>
    </source>
</reference>
<dbReference type="GO" id="GO:0022857">
    <property type="term" value="F:transmembrane transporter activity"/>
    <property type="evidence" value="ECO:0007669"/>
    <property type="project" value="InterPro"/>
</dbReference>
<dbReference type="AlphaFoldDB" id="I2GUY8"/>
<feature type="transmembrane region" description="Helical" evidence="7">
    <location>
        <begin position="441"/>
        <end position="460"/>
    </location>
</feature>
<feature type="transmembrane region" description="Helical" evidence="7">
    <location>
        <begin position="538"/>
        <end position="563"/>
    </location>
</feature>
<evidence type="ECO:0000256" key="3">
    <source>
        <dbReference type="ARBA" id="ARBA00022692"/>
    </source>
</evidence>
<dbReference type="GeneID" id="14492887"/>
<dbReference type="Gene3D" id="1.20.1250.20">
    <property type="entry name" value="MFS general substrate transporter like domains"/>
    <property type="match status" value="2"/>
</dbReference>
<dbReference type="PANTHER" id="PTHR23504:SF15">
    <property type="entry name" value="MAJOR FACILITATOR SUPERFAMILY (MFS) PROFILE DOMAIN-CONTAINING PROTEIN"/>
    <property type="match status" value="1"/>
</dbReference>
<evidence type="ECO:0000256" key="7">
    <source>
        <dbReference type="SAM" id="Phobius"/>
    </source>
</evidence>
<accession>I2GUY8</accession>
<dbReference type="FunCoup" id="I2GUY8">
    <property type="interactions" value="91"/>
</dbReference>
<dbReference type="SUPFAM" id="SSF103473">
    <property type="entry name" value="MFS general substrate transporter"/>
    <property type="match status" value="1"/>
</dbReference>
<keyword evidence="10" id="KW-1185">Reference proteome</keyword>
<keyword evidence="5 7" id="KW-0472">Membrane</keyword>
<feature type="transmembrane region" description="Helical" evidence="7">
    <location>
        <begin position="63"/>
        <end position="83"/>
    </location>
</feature>
<dbReference type="InterPro" id="IPR036259">
    <property type="entry name" value="MFS_trans_sf"/>
</dbReference>
<keyword evidence="3 7" id="KW-0812">Transmembrane</keyword>
<dbReference type="KEGG" id="tbl:TBLA_0A01410"/>
<evidence type="ECO:0000313" key="10">
    <source>
        <dbReference type="Proteomes" id="UP000002866"/>
    </source>
</evidence>
<evidence type="ECO:0000256" key="1">
    <source>
        <dbReference type="ARBA" id="ARBA00004141"/>
    </source>
</evidence>
<dbReference type="InParanoid" id="I2GUY8"/>
<evidence type="ECO:0000256" key="6">
    <source>
        <dbReference type="SAM" id="MobiDB-lite"/>
    </source>
</evidence>
<feature type="transmembrane region" description="Helical" evidence="7">
    <location>
        <begin position="20"/>
        <end position="43"/>
    </location>
</feature>
<feature type="transmembrane region" description="Helical" evidence="7">
    <location>
        <begin position="90"/>
        <end position="109"/>
    </location>
</feature>
<feature type="transmembrane region" description="Helical" evidence="7">
    <location>
        <begin position="502"/>
        <end position="526"/>
    </location>
</feature>
<dbReference type="InterPro" id="IPR011701">
    <property type="entry name" value="MFS"/>
</dbReference>
<dbReference type="HOGENOM" id="CLU_001265_54_5_1"/>
<name>I2GUY8_HENB6</name>
<feature type="compositionally biased region" description="Acidic residues" evidence="6">
    <location>
        <begin position="596"/>
        <end position="617"/>
    </location>
</feature>
<feature type="compositionally biased region" description="Polar residues" evidence="6">
    <location>
        <begin position="622"/>
        <end position="640"/>
    </location>
</feature>
<evidence type="ECO:0000256" key="5">
    <source>
        <dbReference type="ARBA" id="ARBA00023136"/>
    </source>
</evidence>
<dbReference type="Pfam" id="PF07690">
    <property type="entry name" value="MFS_1"/>
    <property type="match status" value="1"/>
</dbReference>
<dbReference type="PROSITE" id="PS50850">
    <property type="entry name" value="MFS"/>
    <property type="match status" value="1"/>
</dbReference>
<keyword evidence="2" id="KW-0813">Transport</keyword>
<dbReference type="EMBL" id="HE806316">
    <property type="protein sequence ID" value="CCH57940.1"/>
    <property type="molecule type" value="Genomic_DNA"/>
</dbReference>
<feature type="compositionally biased region" description="Low complexity" evidence="6">
    <location>
        <begin position="263"/>
        <end position="296"/>
    </location>
</feature>
<feature type="domain" description="Major facilitator superfamily (MFS) profile" evidence="8">
    <location>
        <begin position="19"/>
        <end position="596"/>
    </location>
</feature>
<organism evidence="9 10">
    <name type="scientific">Henningerozyma blattae (strain ATCC 34711 / CBS 6284 / DSM 70876 / NBRC 10599 / NRRL Y-10934 / UCD 77-7)</name>
    <name type="common">Yeast</name>
    <name type="synonym">Tetrapisispora blattae</name>
    <dbReference type="NCBI Taxonomy" id="1071380"/>
    <lineage>
        <taxon>Eukaryota</taxon>
        <taxon>Fungi</taxon>
        <taxon>Dikarya</taxon>
        <taxon>Ascomycota</taxon>
        <taxon>Saccharomycotina</taxon>
        <taxon>Saccharomycetes</taxon>
        <taxon>Saccharomycetales</taxon>
        <taxon>Saccharomycetaceae</taxon>
        <taxon>Henningerozyma</taxon>
    </lineage>
</organism>
<sequence length="640" mass="71645">MAAPKLTFKQQMSGFPWAQLLVVSLVRFSEPIAFTSLFPYVYFMVKDFHIAPNDAQVSKYSGYLSSTFSLCQVLAAFHWGRFADRGGRKITLVCGLIGTSMALLTLGFAKHFYQALLARSMMGLLNGNVGVIRTIIGELATERRHQAIAFSTMPLLFQFGSVIGPMIGGFLVFRQQTGDVIPNWYPNWLRKLITIYPYCLPNIVISCLLMFGMFCCIVFLEETHPKFKDQRDRGIELGDWILKVFFGVKPKIRPWQNKYHESGLGSSSTSASNTSLNTSSNTSVGTSIGTSNNNSTDALNHAPVAVTENTPLIRSNSDDEISETDSIQSVTGLLTRRQSASLIRTYSIHEPTDMVEPENVKAPDGCTEASMWHHVFHTPVFYPISINFIQGLHLIVYNEFLPVFLAYDLAKDPNDPTRLASKFPWKITGGIGYTPEQTGTLLSSTGIFGCFVVLAIFPYVDRNYDCLTIFRTLVKFYPIMYIMIPYVIFLQVDFIPRWVTILYLYTITGIKTLCGALTSPQIMLLIHHNSPLSCRASINGATISISASARFIGPLAWGFIMAWSQQNDVAWLSWWTLGFFAMVALYQSYKIAPIDEEDNTTEQENSAIEDMEEDGHEEELQYGSSNDTIHRSSQQKAGSS</sequence>
<evidence type="ECO:0000256" key="2">
    <source>
        <dbReference type="ARBA" id="ARBA00022448"/>
    </source>
</evidence>
<feature type="region of interest" description="Disordered" evidence="6">
    <location>
        <begin position="263"/>
        <end position="298"/>
    </location>
</feature>
<dbReference type="OrthoDB" id="10262656at2759"/>
<dbReference type="RefSeq" id="XP_004177459.1">
    <property type="nucleotide sequence ID" value="XM_004177411.1"/>
</dbReference>
<keyword evidence="4 7" id="KW-1133">Transmembrane helix</keyword>
<dbReference type="PANTHER" id="PTHR23504">
    <property type="entry name" value="MAJOR FACILITATOR SUPERFAMILY DOMAIN-CONTAINING PROTEIN 10"/>
    <property type="match status" value="1"/>
</dbReference>